<proteinExistence type="inferred from homology"/>
<dbReference type="SUPFAM" id="SSF53383">
    <property type="entry name" value="PLP-dependent transferases"/>
    <property type="match status" value="1"/>
</dbReference>
<evidence type="ECO:0000256" key="1">
    <source>
        <dbReference type="ARBA" id="ARBA00001933"/>
    </source>
</evidence>
<evidence type="ECO:0000256" key="5">
    <source>
        <dbReference type="ARBA" id="ARBA00047517"/>
    </source>
</evidence>
<dbReference type="PANTHER" id="PTHR43500:SF1">
    <property type="entry name" value="CYSTATHIONINE BETA-LYASE-RELATED"/>
    <property type="match status" value="1"/>
</dbReference>
<dbReference type="InterPro" id="IPR015421">
    <property type="entry name" value="PyrdxlP-dep_Trfase_major"/>
</dbReference>
<sequence>MRPETCIIVAESPGSLSFEVQDVPMIAELAASAHAKLIVDNTWGLGIFQPFAHGAHISVQALTKYAGGHSDIILGR</sequence>
<dbReference type="PANTHER" id="PTHR43500">
    <property type="entry name" value="CYSTATHIONINE BETA-LYASE-RELATED"/>
    <property type="match status" value="1"/>
</dbReference>
<evidence type="ECO:0000256" key="6">
    <source>
        <dbReference type="RuleBase" id="RU362118"/>
    </source>
</evidence>
<comment type="similarity">
    <text evidence="2 6">Belongs to the trans-sulfuration enzymes family.</text>
</comment>
<dbReference type="InterPro" id="IPR015424">
    <property type="entry name" value="PyrdxlP-dep_Trfase"/>
</dbReference>
<organism evidence="7 8">
    <name type="scientific">Sorlinia euscelidii</name>
    <dbReference type="NCBI Taxonomy" id="3081148"/>
    <lineage>
        <taxon>Bacteria</taxon>
        <taxon>Pseudomonadati</taxon>
        <taxon>Pseudomonadota</taxon>
        <taxon>Alphaproteobacteria</taxon>
        <taxon>Acetobacterales</taxon>
        <taxon>Acetobacteraceae</taxon>
        <taxon>Sorlinia</taxon>
    </lineage>
</organism>
<protein>
    <recommendedName>
        <fullName evidence="9">Cystathionine beta-lyase</fullName>
    </recommendedName>
</protein>
<name>A0ABU7U4U9_9PROT</name>
<comment type="cofactor">
    <cofactor evidence="1 6">
        <name>pyridoxal 5'-phosphate</name>
        <dbReference type="ChEBI" id="CHEBI:597326"/>
    </cofactor>
</comment>
<evidence type="ECO:0000256" key="3">
    <source>
        <dbReference type="ARBA" id="ARBA00022898"/>
    </source>
</evidence>
<dbReference type="EMBL" id="JAWJZY010000006">
    <property type="protein sequence ID" value="MEE8659543.1"/>
    <property type="molecule type" value="Genomic_DNA"/>
</dbReference>
<dbReference type="Proteomes" id="UP001312908">
    <property type="component" value="Unassembled WGS sequence"/>
</dbReference>
<keyword evidence="3 6" id="KW-0663">Pyridoxal phosphate</keyword>
<evidence type="ECO:0000313" key="7">
    <source>
        <dbReference type="EMBL" id="MEE8659543.1"/>
    </source>
</evidence>
<evidence type="ECO:0000313" key="8">
    <source>
        <dbReference type="Proteomes" id="UP001312908"/>
    </source>
</evidence>
<dbReference type="InterPro" id="IPR006233">
    <property type="entry name" value="Cys_b_lyase_bac"/>
</dbReference>
<dbReference type="InterPro" id="IPR000277">
    <property type="entry name" value="Cys/Met-Metab_PyrdxlP-dep_enz"/>
</dbReference>
<dbReference type="Gene3D" id="3.40.640.10">
    <property type="entry name" value="Type I PLP-dependent aspartate aminotransferase-like (Major domain)"/>
    <property type="match status" value="1"/>
</dbReference>
<gene>
    <name evidence="7" type="ORF">DOFOFD_11075</name>
</gene>
<accession>A0ABU7U4U9</accession>
<evidence type="ECO:0000256" key="4">
    <source>
        <dbReference type="ARBA" id="ARBA00023239"/>
    </source>
</evidence>
<evidence type="ECO:0000256" key="2">
    <source>
        <dbReference type="ARBA" id="ARBA00009077"/>
    </source>
</evidence>
<evidence type="ECO:0008006" key="9">
    <source>
        <dbReference type="Google" id="ProtNLM"/>
    </source>
</evidence>
<reference evidence="7 8" key="1">
    <citation type="submission" date="2023-10" db="EMBL/GenBank/DDBJ databases">
        <title>Sorlinia euscelidii gen. nov., sp. nov., an acetic acid bacteria isolated from the gut of Euscelidius variegatus emitter.</title>
        <authorList>
            <person name="Michoud G."/>
            <person name="Marasco R."/>
            <person name="Seferji K."/>
            <person name="Gonella E."/>
            <person name="Garuglieri E."/>
            <person name="Alma A."/>
            <person name="Mapelli F."/>
            <person name="Borin S."/>
            <person name="Daffonchio D."/>
            <person name="Crotti E."/>
        </authorList>
    </citation>
    <scope>NUCLEOTIDE SEQUENCE [LARGE SCALE GENOMIC DNA]</scope>
    <source>
        <strain evidence="7 8">EV16P</strain>
    </source>
</reference>
<keyword evidence="4" id="KW-0456">Lyase</keyword>
<keyword evidence="8" id="KW-1185">Reference proteome</keyword>
<dbReference type="Pfam" id="PF01053">
    <property type="entry name" value="Cys_Met_Meta_PP"/>
    <property type="match status" value="1"/>
</dbReference>
<comment type="catalytic activity">
    <reaction evidence="5">
        <text>L,L-cystathionine + H2O = L-homocysteine + pyruvate + NH4(+)</text>
        <dbReference type="Rhea" id="RHEA:13965"/>
        <dbReference type="ChEBI" id="CHEBI:15361"/>
        <dbReference type="ChEBI" id="CHEBI:15377"/>
        <dbReference type="ChEBI" id="CHEBI:28938"/>
        <dbReference type="ChEBI" id="CHEBI:58161"/>
        <dbReference type="ChEBI" id="CHEBI:58199"/>
    </reaction>
</comment>
<comment type="caution">
    <text evidence="7">The sequence shown here is derived from an EMBL/GenBank/DDBJ whole genome shotgun (WGS) entry which is preliminary data.</text>
</comment>